<name>A0A9D2B6T8_9FIRM</name>
<dbReference type="AlphaFoldDB" id="A0A9D2B6T8"/>
<dbReference type="Gene3D" id="2.30.40.10">
    <property type="entry name" value="Urease, subunit C, domain 1"/>
    <property type="match status" value="1"/>
</dbReference>
<feature type="binding site" evidence="6">
    <location>
        <begin position="62"/>
        <end position="64"/>
    </location>
    <ligand>
        <name>substrate</name>
    </ligand>
</feature>
<keyword evidence="4 6" id="KW-0378">Hydrolase</keyword>
<dbReference type="GO" id="GO:0006145">
    <property type="term" value="P:purine nucleobase catabolic process"/>
    <property type="evidence" value="ECO:0007669"/>
    <property type="project" value="TreeGrafter"/>
</dbReference>
<dbReference type="Proteomes" id="UP000886800">
    <property type="component" value="Unassembled WGS sequence"/>
</dbReference>
<feature type="binding site" evidence="6">
    <location>
        <position position="62"/>
    </location>
    <ligand>
        <name>Zn(2+)</name>
        <dbReference type="ChEBI" id="CHEBI:29105"/>
        <label>1</label>
    </ligand>
</feature>
<reference evidence="8" key="2">
    <citation type="submission" date="2021-04" db="EMBL/GenBank/DDBJ databases">
        <authorList>
            <person name="Gilroy R."/>
        </authorList>
    </citation>
    <scope>NUCLEOTIDE SEQUENCE</scope>
    <source>
        <strain evidence="8">CHK188-5543</strain>
    </source>
</reference>
<dbReference type="GO" id="GO:0004038">
    <property type="term" value="F:allantoinase activity"/>
    <property type="evidence" value="ECO:0007669"/>
    <property type="project" value="TreeGrafter"/>
</dbReference>
<dbReference type="SUPFAM" id="SSF51556">
    <property type="entry name" value="Metallo-dependent hydrolases"/>
    <property type="match status" value="1"/>
</dbReference>
<dbReference type="InterPro" id="IPR024403">
    <property type="entry name" value="DHOase_cat"/>
</dbReference>
<comment type="similarity">
    <text evidence="2 6">Belongs to the metallo-dependent hydrolases superfamily. DHOase family. Class I DHOase subfamily.</text>
</comment>
<accession>A0A9D2B6T8</accession>
<evidence type="ECO:0000256" key="3">
    <source>
        <dbReference type="ARBA" id="ARBA00022723"/>
    </source>
</evidence>
<dbReference type="Gene3D" id="3.20.20.140">
    <property type="entry name" value="Metal-dependent hydrolases"/>
    <property type="match status" value="1"/>
</dbReference>
<dbReference type="PANTHER" id="PTHR43668:SF2">
    <property type="entry name" value="ALLANTOINASE"/>
    <property type="match status" value="1"/>
</dbReference>
<dbReference type="InterPro" id="IPR050138">
    <property type="entry name" value="DHOase/Allantoinase_Hydrolase"/>
</dbReference>
<keyword evidence="5 6" id="KW-0665">Pyrimidine biosynthesis</keyword>
<evidence type="ECO:0000259" key="7">
    <source>
        <dbReference type="Pfam" id="PF12890"/>
    </source>
</evidence>
<feature type="domain" description="Dihydroorotase catalytic" evidence="7">
    <location>
        <begin position="51"/>
        <end position="234"/>
    </location>
</feature>
<feature type="binding site" evidence="6">
    <location>
        <position position="94"/>
    </location>
    <ligand>
        <name>substrate</name>
    </ligand>
</feature>
<reference evidence="8" key="1">
    <citation type="journal article" date="2021" name="PeerJ">
        <title>Extensive microbial diversity within the chicken gut microbiome revealed by metagenomics and culture.</title>
        <authorList>
            <person name="Gilroy R."/>
            <person name="Ravi A."/>
            <person name="Getino M."/>
            <person name="Pursley I."/>
            <person name="Horton D.L."/>
            <person name="Alikhan N.F."/>
            <person name="Baker D."/>
            <person name="Gharbi K."/>
            <person name="Hall N."/>
            <person name="Watson M."/>
            <person name="Adriaenssens E.M."/>
            <person name="Foster-Nyarko E."/>
            <person name="Jarju S."/>
            <person name="Secka A."/>
            <person name="Antonio M."/>
            <person name="Oren A."/>
            <person name="Chaudhuri R.R."/>
            <person name="La Ragione R."/>
            <person name="Hildebrand F."/>
            <person name="Pallen M.J."/>
        </authorList>
    </citation>
    <scope>NUCLEOTIDE SEQUENCE</scope>
    <source>
        <strain evidence="8">CHK188-5543</strain>
    </source>
</reference>
<proteinExistence type="inferred from homology"/>
<keyword evidence="6" id="KW-0862">Zinc</keyword>
<evidence type="ECO:0000256" key="6">
    <source>
        <dbReference type="HAMAP-Rule" id="MF_00220"/>
    </source>
</evidence>
<dbReference type="EMBL" id="DXES01000043">
    <property type="protein sequence ID" value="HIX65038.1"/>
    <property type="molecule type" value="Genomic_DNA"/>
</dbReference>
<feature type="binding site" evidence="6">
    <location>
        <position position="304"/>
    </location>
    <ligand>
        <name>Zn(2+)</name>
        <dbReference type="ChEBI" id="CHEBI:29105"/>
        <label>1</label>
    </ligand>
</feature>
<dbReference type="CDD" id="cd01317">
    <property type="entry name" value="DHOase_IIa"/>
    <property type="match status" value="1"/>
</dbReference>
<feature type="active site" evidence="6">
    <location>
        <position position="304"/>
    </location>
</feature>
<comment type="caution">
    <text evidence="6">Lacks conserved residue(s) required for the propagation of feature annotation.</text>
</comment>
<evidence type="ECO:0000313" key="9">
    <source>
        <dbReference type="Proteomes" id="UP000886800"/>
    </source>
</evidence>
<dbReference type="GO" id="GO:0008270">
    <property type="term" value="F:zinc ion binding"/>
    <property type="evidence" value="ECO:0007669"/>
    <property type="project" value="UniProtKB-UniRule"/>
</dbReference>
<evidence type="ECO:0000313" key="8">
    <source>
        <dbReference type="EMBL" id="HIX65038.1"/>
    </source>
</evidence>
<sequence>MESLLIKNARVVDPSQQLDRVCDLLVEEGKIARLGHGLHSPGQVVEAAGLVAAPGLVDMHVHLRDPGFCHKEDILTGCAAAAAGGVTSLACMPNTDPVCDSPQVVSYIKERARGAKAKVYPFAAITQGLQSRQLTDQAALQAAGAIGVSDDGKPVADNRLLLEALRRAQQLGLLVSCHAEDLAITHGGILHEGEVSRRLGVPGVDRASEDCNTAVCIALAAASGTRVHIDHVSTAGAAAMIRDAKARGVQVTAETAPHYLMLTHEKLLSRDADYRMAPPLREQADRQVLLEAVADGTIDCIVTDHAPHAPAEKADFEKAPNGVVGLETSLAACLTCLVHPGVIPLSRLIELMSWNPARLLGIPAGTLKPGAAADIVLFDPQEAWTVDPAKFASKARNSCFKGMELTGRVKATWKDGEQTYRDGNGKEVF</sequence>
<dbReference type="NCBIfam" id="TIGR00857">
    <property type="entry name" value="pyrC_multi"/>
    <property type="match status" value="1"/>
</dbReference>
<organism evidence="8 9">
    <name type="scientific">Candidatus Anaerotruncus excrementipullorum</name>
    <dbReference type="NCBI Taxonomy" id="2838465"/>
    <lineage>
        <taxon>Bacteria</taxon>
        <taxon>Bacillati</taxon>
        <taxon>Bacillota</taxon>
        <taxon>Clostridia</taxon>
        <taxon>Eubacteriales</taxon>
        <taxon>Oscillospiraceae</taxon>
        <taxon>Anaerotruncus</taxon>
    </lineage>
</organism>
<evidence type="ECO:0000256" key="1">
    <source>
        <dbReference type="ARBA" id="ARBA00002368"/>
    </source>
</evidence>
<dbReference type="InterPro" id="IPR004722">
    <property type="entry name" value="DHOase"/>
</dbReference>
<dbReference type="EC" id="3.5.2.3" evidence="6"/>
<dbReference type="InterPro" id="IPR011059">
    <property type="entry name" value="Metal-dep_hydrolase_composite"/>
</dbReference>
<feature type="binding site" evidence="6">
    <location>
        <position position="60"/>
    </location>
    <ligand>
        <name>Zn(2+)</name>
        <dbReference type="ChEBI" id="CHEBI:29105"/>
        <label>1</label>
    </ligand>
</feature>
<feature type="binding site" evidence="6">
    <location>
        <position position="178"/>
    </location>
    <ligand>
        <name>Zn(2+)</name>
        <dbReference type="ChEBI" id="CHEBI:29105"/>
        <label>2</label>
    </ligand>
</feature>
<comment type="catalytic activity">
    <reaction evidence="6">
        <text>(S)-dihydroorotate + H2O = N-carbamoyl-L-aspartate + H(+)</text>
        <dbReference type="Rhea" id="RHEA:24296"/>
        <dbReference type="ChEBI" id="CHEBI:15377"/>
        <dbReference type="ChEBI" id="CHEBI:15378"/>
        <dbReference type="ChEBI" id="CHEBI:30864"/>
        <dbReference type="ChEBI" id="CHEBI:32814"/>
        <dbReference type="EC" id="3.5.2.3"/>
    </reaction>
</comment>
<gene>
    <name evidence="6" type="primary">pyrC</name>
    <name evidence="8" type="ORF">H9736_02195</name>
</gene>
<dbReference type="PROSITE" id="PS00482">
    <property type="entry name" value="DIHYDROOROTASE_1"/>
    <property type="match status" value="1"/>
</dbReference>
<protein>
    <recommendedName>
        <fullName evidence="6">Dihydroorotase</fullName>
        <shortName evidence="6">DHOase</shortName>
        <ecNumber evidence="6">3.5.2.3</ecNumber>
    </recommendedName>
</protein>
<dbReference type="SUPFAM" id="SSF51338">
    <property type="entry name" value="Composite domain of metallo-dependent hydrolases"/>
    <property type="match status" value="1"/>
</dbReference>
<dbReference type="InterPro" id="IPR032466">
    <property type="entry name" value="Metal_Hydrolase"/>
</dbReference>
<feature type="binding site" evidence="6">
    <location>
        <position position="308"/>
    </location>
    <ligand>
        <name>substrate</name>
    </ligand>
</feature>
<comment type="pathway">
    <text evidence="6">Pyrimidine metabolism; UMP biosynthesis via de novo pathway; (S)-dihydroorotate from bicarbonate: step 3/3.</text>
</comment>
<dbReference type="GO" id="GO:0005737">
    <property type="term" value="C:cytoplasm"/>
    <property type="evidence" value="ECO:0007669"/>
    <property type="project" value="TreeGrafter"/>
</dbReference>
<feature type="binding site" evidence="6">
    <location>
        <position position="231"/>
    </location>
    <ligand>
        <name>Zn(2+)</name>
        <dbReference type="ChEBI" id="CHEBI:29105"/>
        <label>2</label>
    </ligand>
</feature>
<feature type="binding site" evidence="6">
    <location>
        <position position="151"/>
    </location>
    <ligand>
        <name>Zn(2+)</name>
        <dbReference type="ChEBI" id="CHEBI:29105"/>
        <label>1</label>
    </ligand>
</feature>
<dbReference type="InterPro" id="IPR002195">
    <property type="entry name" value="Dihydroorotase_CS"/>
</dbReference>
<keyword evidence="3 6" id="KW-0479">Metal-binding</keyword>
<comment type="function">
    <text evidence="1 6">Catalyzes the reversible cyclization of carbamoyl aspartate to dihydroorotate.</text>
</comment>
<dbReference type="PROSITE" id="PS00483">
    <property type="entry name" value="DIHYDROOROTASE_2"/>
    <property type="match status" value="1"/>
</dbReference>
<dbReference type="HAMAP" id="MF_00220_B">
    <property type="entry name" value="PyrC_classI_B"/>
    <property type="match status" value="1"/>
</dbReference>
<evidence type="ECO:0000256" key="2">
    <source>
        <dbReference type="ARBA" id="ARBA00010286"/>
    </source>
</evidence>
<evidence type="ECO:0000256" key="5">
    <source>
        <dbReference type="ARBA" id="ARBA00022975"/>
    </source>
</evidence>
<evidence type="ECO:0000256" key="4">
    <source>
        <dbReference type="ARBA" id="ARBA00022801"/>
    </source>
</evidence>
<dbReference type="PANTHER" id="PTHR43668">
    <property type="entry name" value="ALLANTOINASE"/>
    <property type="match status" value="1"/>
</dbReference>
<comment type="cofactor">
    <cofactor evidence="6">
        <name>Zn(2+)</name>
        <dbReference type="ChEBI" id="CHEBI:29105"/>
    </cofactor>
    <text evidence="6">Binds 2 Zn(2+) ions per subunit.</text>
</comment>
<dbReference type="GO" id="GO:0044205">
    <property type="term" value="P:'de novo' UMP biosynthetic process"/>
    <property type="evidence" value="ECO:0007669"/>
    <property type="project" value="UniProtKB-UniRule"/>
</dbReference>
<comment type="caution">
    <text evidence="8">The sequence shown here is derived from an EMBL/GenBank/DDBJ whole genome shotgun (WGS) entry which is preliminary data.</text>
</comment>
<dbReference type="GO" id="GO:0004151">
    <property type="term" value="F:dihydroorotase activity"/>
    <property type="evidence" value="ECO:0007669"/>
    <property type="project" value="UniProtKB-UniRule"/>
</dbReference>
<dbReference type="Pfam" id="PF12890">
    <property type="entry name" value="DHOase"/>
    <property type="match status" value="1"/>
</dbReference>
<feature type="binding site" evidence="6">
    <location>
        <position position="151"/>
    </location>
    <ligand>
        <name>Zn(2+)</name>
        <dbReference type="ChEBI" id="CHEBI:29105"/>
        <label>2</label>
    </ligand>
</feature>